<keyword evidence="4" id="KW-1185">Reference proteome</keyword>
<reference evidence="4" key="1">
    <citation type="submission" date="2012-12" db="EMBL/GenBank/DDBJ databases">
        <authorList>
            <person name="Hellsten U."/>
            <person name="Grimwood J."/>
            <person name="Chapman J.A."/>
            <person name="Shapiro H."/>
            <person name="Aerts A."/>
            <person name="Otillar R.P."/>
            <person name="Terry A.Y."/>
            <person name="Boore J.L."/>
            <person name="Simakov O."/>
            <person name="Marletaz F."/>
            <person name="Cho S.-J."/>
            <person name="Edsinger-Gonzales E."/>
            <person name="Havlak P."/>
            <person name="Kuo D.-H."/>
            <person name="Larsson T."/>
            <person name="Lv J."/>
            <person name="Arendt D."/>
            <person name="Savage R."/>
            <person name="Osoegawa K."/>
            <person name="de Jong P."/>
            <person name="Lindberg D.R."/>
            <person name="Seaver E.C."/>
            <person name="Weisblat D.A."/>
            <person name="Putnam N.H."/>
            <person name="Grigoriev I.V."/>
            <person name="Rokhsar D.S."/>
        </authorList>
    </citation>
    <scope>NUCLEOTIDE SEQUENCE</scope>
</reference>
<dbReference type="EnsemblMetazoa" id="HelroT191110">
    <property type="protein sequence ID" value="HelroP191110"/>
    <property type="gene ID" value="HelroG191110"/>
</dbReference>
<evidence type="ECO:0000256" key="1">
    <source>
        <dbReference type="SAM" id="Phobius"/>
    </source>
</evidence>
<keyword evidence="1" id="KW-0472">Membrane</keyword>
<evidence type="ECO:0000313" key="2">
    <source>
        <dbReference type="EMBL" id="ESO07252.1"/>
    </source>
</evidence>
<gene>
    <name evidence="3" type="primary">20211813</name>
    <name evidence="2" type="ORF">HELRODRAFT_191110</name>
</gene>
<keyword evidence="1" id="KW-0812">Transmembrane</keyword>
<feature type="transmembrane region" description="Helical" evidence="1">
    <location>
        <begin position="6"/>
        <end position="25"/>
    </location>
</feature>
<protein>
    <submittedName>
        <fullName evidence="2 3">Uncharacterized protein</fullName>
    </submittedName>
</protein>
<dbReference type="KEGG" id="hro:HELRODRAFT_191110"/>
<keyword evidence="1" id="KW-1133">Transmembrane helix</keyword>
<evidence type="ECO:0000313" key="3">
    <source>
        <dbReference type="EnsemblMetazoa" id="HelroP191110"/>
    </source>
</evidence>
<dbReference type="EMBL" id="KB096222">
    <property type="protein sequence ID" value="ESO07252.1"/>
    <property type="molecule type" value="Genomic_DNA"/>
</dbReference>
<dbReference type="GeneID" id="20211813"/>
<reference evidence="2 4" key="2">
    <citation type="journal article" date="2013" name="Nature">
        <title>Insights into bilaterian evolution from three spiralian genomes.</title>
        <authorList>
            <person name="Simakov O."/>
            <person name="Marletaz F."/>
            <person name="Cho S.J."/>
            <person name="Edsinger-Gonzales E."/>
            <person name="Havlak P."/>
            <person name="Hellsten U."/>
            <person name="Kuo D.H."/>
            <person name="Larsson T."/>
            <person name="Lv J."/>
            <person name="Arendt D."/>
            <person name="Savage R."/>
            <person name="Osoegawa K."/>
            <person name="de Jong P."/>
            <person name="Grimwood J."/>
            <person name="Chapman J.A."/>
            <person name="Shapiro H."/>
            <person name="Aerts A."/>
            <person name="Otillar R.P."/>
            <person name="Terry A.Y."/>
            <person name="Boore J.L."/>
            <person name="Grigoriev I.V."/>
            <person name="Lindberg D.R."/>
            <person name="Seaver E.C."/>
            <person name="Weisblat D.A."/>
            <person name="Putnam N.H."/>
            <person name="Rokhsar D.S."/>
        </authorList>
    </citation>
    <scope>NUCLEOTIDE SEQUENCE</scope>
</reference>
<name>T1FSL6_HELRO</name>
<dbReference type="AlphaFoldDB" id="T1FSL6"/>
<dbReference type="Proteomes" id="UP000015101">
    <property type="component" value="Unassembled WGS sequence"/>
</dbReference>
<proteinExistence type="predicted"/>
<dbReference type="RefSeq" id="XP_009014630.1">
    <property type="nucleotide sequence ID" value="XM_009016382.1"/>
</dbReference>
<accession>T1FSL6</accession>
<dbReference type="CTD" id="20211813"/>
<dbReference type="EMBL" id="AMQM01003596">
    <property type="status" value="NOT_ANNOTATED_CDS"/>
    <property type="molecule type" value="Genomic_DNA"/>
</dbReference>
<dbReference type="HOGENOM" id="CLU_2998744_0_0_1"/>
<evidence type="ECO:0000313" key="4">
    <source>
        <dbReference type="Proteomes" id="UP000015101"/>
    </source>
</evidence>
<organism evidence="3 4">
    <name type="scientific">Helobdella robusta</name>
    <name type="common">Californian leech</name>
    <dbReference type="NCBI Taxonomy" id="6412"/>
    <lineage>
        <taxon>Eukaryota</taxon>
        <taxon>Metazoa</taxon>
        <taxon>Spiralia</taxon>
        <taxon>Lophotrochozoa</taxon>
        <taxon>Annelida</taxon>
        <taxon>Clitellata</taxon>
        <taxon>Hirudinea</taxon>
        <taxon>Rhynchobdellida</taxon>
        <taxon>Glossiphoniidae</taxon>
        <taxon>Helobdella</taxon>
    </lineage>
</organism>
<reference evidence="3" key="3">
    <citation type="submission" date="2015-06" db="UniProtKB">
        <authorList>
            <consortium name="EnsemblMetazoa"/>
        </authorList>
    </citation>
    <scope>IDENTIFICATION</scope>
</reference>
<sequence length="57" mass="6783">MICMIYIFLFKCFNFLLAFTAFRWTSLTHLYSFFHSFNQSLIQSINHSFIHSGISLP</sequence>
<dbReference type="InParanoid" id="T1FSL6"/>